<dbReference type="Gene3D" id="1.10.10.60">
    <property type="entry name" value="Homeodomain-like"/>
    <property type="match status" value="1"/>
</dbReference>
<dbReference type="InterPro" id="IPR009057">
    <property type="entry name" value="Homeodomain-like_sf"/>
</dbReference>
<dbReference type="GO" id="GO:0004803">
    <property type="term" value="F:transposase activity"/>
    <property type="evidence" value="ECO:0007669"/>
    <property type="project" value="InterPro"/>
</dbReference>
<evidence type="ECO:0000313" key="3">
    <source>
        <dbReference type="Proteomes" id="UP000032668"/>
    </source>
</evidence>
<proteinExistence type="predicted"/>
<dbReference type="SUPFAM" id="SSF46689">
    <property type="entry name" value="Homeodomain-like"/>
    <property type="match status" value="1"/>
</dbReference>
<comment type="caution">
    <text evidence="2">The sequence shown here is derived from an EMBL/GenBank/DDBJ whole genome shotgun (WGS) entry which is preliminary data.</text>
</comment>
<dbReference type="PANTHER" id="PTHR33215">
    <property type="entry name" value="PROTEIN DISTAL ANTENNA"/>
    <property type="match status" value="1"/>
</dbReference>
<dbReference type="GO" id="GO:0006313">
    <property type="term" value="P:DNA transposition"/>
    <property type="evidence" value="ECO:0007669"/>
    <property type="project" value="InterPro"/>
</dbReference>
<dbReference type="InterPro" id="IPR051839">
    <property type="entry name" value="RD_transcriptional_regulator"/>
</dbReference>
<dbReference type="STRING" id="1120923.SAMN02746095_03945"/>
<dbReference type="PANTHER" id="PTHR33215:SF13">
    <property type="entry name" value="PROTEIN DISTAL ANTENNA"/>
    <property type="match status" value="1"/>
</dbReference>
<evidence type="ECO:0000256" key="1">
    <source>
        <dbReference type="SAM" id="Coils"/>
    </source>
</evidence>
<reference evidence="2 3" key="1">
    <citation type="submission" date="2012-11" db="EMBL/GenBank/DDBJ databases">
        <title>Whole genome sequence of Acidocella aminolytica 101 = DSM 11237.</title>
        <authorList>
            <person name="Azuma Y."/>
            <person name="Higashiura N."/>
            <person name="Hirakawa H."/>
            <person name="Matsushita K."/>
        </authorList>
    </citation>
    <scope>NUCLEOTIDE SEQUENCE [LARGE SCALE GENOMIC DNA]</scope>
    <source>
        <strain evidence="3">101 / DSM 11237</strain>
    </source>
</reference>
<keyword evidence="3" id="KW-1185">Reference proteome</keyword>
<dbReference type="OrthoDB" id="9803878at2"/>
<dbReference type="InterPro" id="IPR002514">
    <property type="entry name" value="Transposase_8"/>
</dbReference>
<name>A0A0D6PK41_9PROT</name>
<organism evidence="2 3">
    <name type="scientific">Acidocella aminolytica 101 = DSM 11237</name>
    <dbReference type="NCBI Taxonomy" id="1120923"/>
    <lineage>
        <taxon>Bacteria</taxon>
        <taxon>Pseudomonadati</taxon>
        <taxon>Pseudomonadota</taxon>
        <taxon>Alphaproteobacteria</taxon>
        <taxon>Acetobacterales</taxon>
        <taxon>Acidocellaceae</taxon>
        <taxon>Acidocella</taxon>
    </lineage>
</organism>
<dbReference type="Pfam" id="PF01527">
    <property type="entry name" value="HTH_Tnp_1"/>
    <property type="match status" value="1"/>
</dbReference>
<accession>A0A0D6PK41</accession>
<dbReference type="Proteomes" id="UP000032668">
    <property type="component" value="Unassembled WGS sequence"/>
</dbReference>
<feature type="coiled-coil region" evidence="1">
    <location>
        <begin position="25"/>
        <end position="87"/>
    </location>
</feature>
<evidence type="ECO:0000313" key="2">
    <source>
        <dbReference type="EMBL" id="GAN82150.1"/>
    </source>
</evidence>
<protein>
    <submittedName>
        <fullName evidence="2">Transposase</fullName>
    </submittedName>
</protein>
<dbReference type="GO" id="GO:0003677">
    <property type="term" value="F:DNA binding"/>
    <property type="evidence" value="ECO:0007669"/>
    <property type="project" value="InterPro"/>
</dbReference>
<gene>
    <name evidence="2" type="ORF">Aam_168_002</name>
</gene>
<dbReference type="EMBL" id="BANC01000165">
    <property type="protein sequence ID" value="GAN82150.1"/>
    <property type="molecule type" value="Genomic_DNA"/>
</dbReference>
<dbReference type="AlphaFoldDB" id="A0A0D6PK41"/>
<sequence>MAKRKFGAEFKTEAVKLVTERGVSVAQAARDLDLAESVLRRWMRELAAAPATAFPGHGQQRADLAEIAALKKEVAKLKAERDILKKAAAFFAREST</sequence>
<keyword evidence="1" id="KW-0175">Coiled coil</keyword>